<dbReference type="HOGENOM" id="CLU_565713_0_0_1"/>
<keyword evidence="2" id="KW-1185">Reference proteome</keyword>
<evidence type="ECO:0000313" key="1">
    <source>
        <dbReference type="EMBL" id="ELA47095.2"/>
    </source>
</evidence>
<dbReference type="AlphaFoldDB" id="L2GVG9"/>
<accession>L2GVG9</accession>
<name>L2GVG9_VAVCU</name>
<sequence>MWDDEVSINTYSSWQYKRYITTLRFEKDEHGPSSTQIILGEFLRECPHLECIVLVKEDWTIVLPNPDDSIDRKLRIKFIEMKIDSPTIRQICESKLVNKIVLERVEITYTEPVETTISDIPKVSLESFICIGLNLQNQGFYDLLKQTQVKKMIFVECSIDAKLLDQVFSGEQTIILEELEFQTNTLTNAREFGMSKLRNLTSINIINMTREHVPKKKGLQWCQFPVESNISSSGSSNSQNDTYCTMLNLSLHVQLTSLVIDLCPQNYSLFKKHVFRARSLKNLTLHAIHISIDMSKILERNCSIETICVVGYEQSTVFATKHKHVRSNCKNLKLIDFTISNEDFFKYVAGLKYIEKLNVSRSVVDVNCEEMVQTLGSHESRARLVIRIKYADGLTRALTKSDLDMRNHRVSFIVVN</sequence>
<dbReference type="SUPFAM" id="SSF52047">
    <property type="entry name" value="RNI-like"/>
    <property type="match status" value="1"/>
</dbReference>
<reference evidence="2" key="1">
    <citation type="submission" date="2011-03" db="EMBL/GenBank/DDBJ databases">
        <title>The genome sequence of Vavraia culicis strain floridensis.</title>
        <authorList>
            <consortium name="The Broad Institute Genome Sequencing Platform"/>
            <person name="Cuomo C."/>
            <person name="Becnel J."/>
            <person name="Sanscrainte N."/>
            <person name="Young S.K."/>
            <person name="Zeng Q."/>
            <person name="Gargeya S."/>
            <person name="Fitzgerald M."/>
            <person name="Haas B."/>
            <person name="Abouelleil A."/>
            <person name="Alvarado L."/>
            <person name="Arachchi H.M."/>
            <person name="Berlin A."/>
            <person name="Chapman S.B."/>
            <person name="Gearin G."/>
            <person name="Goldberg J."/>
            <person name="Griggs A."/>
            <person name="Gujja S."/>
            <person name="Hansen M."/>
            <person name="Heiman D."/>
            <person name="Howarth C."/>
            <person name="Larimer J."/>
            <person name="Lui A."/>
            <person name="MacDonald P.J.P."/>
            <person name="McCowen C."/>
            <person name="Montmayeur A."/>
            <person name="Murphy C."/>
            <person name="Neiman D."/>
            <person name="Pearson M."/>
            <person name="Priest M."/>
            <person name="Roberts A."/>
            <person name="Saif S."/>
            <person name="Shea T."/>
            <person name="Sisk P."/>
            <person name="Stolte C."/>
            <person name="Sykes S."/>
            <person name="Wortman J."/>
            <person name="Nusbaum C."/>
            <person name="Birren B."/>
        </authorList>
    </citation>
    <scope>NUCLEOTIDE SEQUENCE [LARGE SCALE GENOMIC DNA]</scope>
    <source>
        <strain evidence="2">floridensis</strain>
    </source>
</reference>
<dbReference type="InParanoid" id="L2GVG9"/>
<organism evidence="1 2">
    <name type="scientific">Vavraia culicis (isolate floridensis)</name>
    <name type="common">Microsporidian parasite</name>
    <dbReference type="NCBI Taxonomy" id="948595"/>
    <lineage>
        <taxon>Eukaryota</taxon>
        <taxon>Fungi</taxon>
        <taxon>Fungi incertae sedis</taxon>
        <taxon>Microsporidia</taxon>
        <taxon>Pleistophoridae</taxon>
        <taxon>Vavraia</taxon>
    </lineage>
</organism>
<dbReference type="VEuPathDB" id="MicrosporidiaDB:VCUG_01456"/>
<proteinExistence type="predicted"/>
<dbReference type="EMBL" id="GL877425">
    <property type="protein sequence ID" value="ELA47095.2"/>
    <property type="molecule type" value="Genomic_DNA"/>
</dbReference>
<dbReference type="RefSeq" id="XP_008074434.1">
    <property type="nucleotide sequence ID" value="XM_008076243.1"/>
</dbReference>
<dbReference type="Proteomes" id="UP000011081">
    <property type="component" value="Unassembled WGS sequence"/>
</dbReference>
<dbReference type="GeneID" id="19879334"/>
<dbReference type="Gene3D" id="3.80.10.10">
    <property type="entry name" value="Ribonuclease Inhibitor"/>
    <property type="match status" value="1"/>
</dbReference>
<dbReference type="InterPro" id="IPR032675">
    <property type="entry name" value="LRR_dom_sf"/>
</dbReference>
<gene>
    <name evidence="1" type="ORF">VCUG_01456</name>
</gene>
<protein>
    <submittedName>
        <fullName evidence="1">Uncharacterized protein</fullName>
    </submittedName>
</protein>
<evidence type="ECO:0000313" key="2">
    <source>
        <dbReference type="Proteomes" id="UP000011081"/>
    </source>
</evidence>